<dbReference type="Proteomes" id="UP001432027">
    <property type="component" value="Unassembled WGS sequence"/>
</dbReference>
<organism evidence="1 2">
    <name type="scientific">Pristionchus entomophagus</name>
    <dbReference type="NCBI Taxonomy" id="358040"/>
    <lineage>
        <taxon>Eukaryota</taxon>
        <taxon>Metazoa</taxon>
        <taxon>Ecdysozoa</taxon>
        <taxon>Nematoda</taxon>
        <taxon>Chromadorea</taxon>
        <taxon>Rhabditida</taxon>
        <taxon>Rhabditina</taxon>
        <taxon>Diplogasteromorpha</taxon>
        <taxon>Diplogasteroidea</taxon>
        <taxon>Neodiplogasteridae</taxon>
        <taxon>Pristionchus</taxon>
    </lineage>
</organism>
<evidence type="ECO:0000313" key="1">
    <source>
        <dbReference type="EMBL" id="GMS79400.1"/>
    </source>
</evidence>
<dbReference type="AlphaFoldDB" id="A0AAV5S9P6"/>
<dbReference type="PANTHER" id="PTHR31024">
    <property type="entry name" value="C-TYPE LECTIN"/>
    <property type="match status" value="1"/>
</dbReference>
<sequence length="144" mass="16059">LGYTKHARMIVYYLTNSPLNSEVQAVKMLEDQDGIIIVNEFVSEGQTPDQGLKNLASDHYFFTDLSENYTNNLAVLCEANCFCSPKAKAFNDDDKSPRTSANRGCFTPTNEEVTQKAARAACAKHAYEHAAALVSIHDQQKEFF</sequence>
<feature type="non-terminal residue" evidence="1">
    <location>
        <position position="1"/>
    </location>
</feature>
<accession>A0AAV5S9P6</accession>
<gene>
    <name evidence="1" type="ORF">PENTCL1PPCAC_1575</name>
</gene>
<reference evidence="1" key="1">
    <citation type="submission" date="2023-10" db="EMBL/GenBank/DDBJ databases">
        <title>Genome assembly of Pristionchus species.</title>
        <authorList>
            <person name="Yoshida K."/>
            <person name="Sommer R.J."/>
        </authorList>
    </citation>
    <scope>NUCLEOTIDE SEQUENCE</scope>
    <source>
        <strain evidence="1">RS0144</strain>
    </source>
</reference>
<name>A0AAV5S9P6_9BILA</name>
<protein>
    <submittedName>
        <fullName evidence="1">Uncharacterized protein</fullName>
    </submittedName>
</protein>
<feature type="non-terminal residue" evidence="1">
    <location>
        <position position="144"/>
    </location>
</feature>
<dbReference type="PANTHER" id="PTHR31024:SF3">
    <property type="entry name" value="C-TYPE LECTIN-RELATED"/>
    <property type="match status" value="1"/>
</dbReference>
<dbReference type="EMBL" id="BTSX01000001">
    <property type="protein sequence ID" value="GMS79400.1"/>
    <property type="molecule type" value="Genomic_DNA"/>
</dbReference>
<comment type="caution">
    <text evidence="1">The sequence shown here is derived from an EMBL/GenBank/DDBJ whole genome shotgun (WGS) entry which is preliminary data.</text>
</comment>
<keyword evidence="2" id="KW-1185">Reference proteome</keyword>
<evidence type="ECO:0000313" key="2">
    <source>
        <dbReference type="Proteomes" id="UP001432027"/>
    </source>
</evidence>
<proteinExistence type="predicted"/>